<gene>
    <name evidence="2" type="ORF">H9831_00480</name>
</gene>
<reference evidence="2" key="1">
    <citation type="journal article" date="2021" name="PeerJ">
        <title>Extensive microbial diversity within the chicken gut microbiome revealed by metagenomics and culture.</title>
        <authorList>
            <person name="Gilroy R."/>
            <person name="Ravi A."/>
            <person name="Getino M."/>
            <person name="Pursley I."/>
            <person name="Horton D.L."/>
            <person name="Alikhan N.F."/>
            <person name="Baker D."/>
            <person name="Gharbi K."/>
            <person name="Hall N."/>
            <person name="Watson M."/>
            <person name="Adriaenssens E.M."/>
            <person name="Foster-Nyarko E."/>
            <person name="Jarju S."/>
            <person name="Secka A."/>
            <person name="Antonio M."/>
            <person name="Oren A."/>
            <person name="Chaudhuri R.R."/>
            <person name="La Ragione R."/>
            <person name="Hildebrand F."/>
            <person name="Pallen M.J."/>
        </authorList>
    </citation>
    <scope>NUCLEOTIDE SEQUENCE</scope>
    <source>
        <strain evidence="2">ChiSxjej3B15-24422</strain>
    </source>
</reference>
<feature type="domain" description="Gfo/Idh/MocA-like oxidoreductase N-terminal" evidence="1">
    <location>
        <begin position="6"/>
        <end position="127"/>
    </location>
</feature>
<dbReference type="Gene3D" id="3.40.50.720">
    <property type="entry name" value="NAD(P)-binding Rossmann-like Domain"/>
    <property type="match status" value="1"/>
</dbReference>
<dbReference type="InterPro" id="IPR052515">
    <property type="entry name" value="Gfo/Idh/MocA_Oxidoreductase"/>
</dbReference>
<dbReference type="InterPro" id="IPR036291">
    <property type="entry name" value="NAD(P)-bd_dom_sf"/>
</dbReference>
<comment type="caution">
    <text evidence="2">The sequence shown here is derived from an EMBL/GenBank/DDBJ whole genome shotgun (WGS) entry which is preliminary data.</text>
</comment>
<protein>
    <submittedName>
        <fullName evidence="2">Gfo/Idh/MocA family oxidoreductase</fullName>
    </submittedName>
</protein>
<dbReference type="SUPFAM" id="SSF55347">
    <property type="entry name" value="Glyceraldehyde-3-phosphate dehydrogenase-like, C-terminal domain"/>
    <property type="match status" value="1"/>
</dbReference>
<dbReference type="PANTHER" id="PTHR43249:SF1">
    <property type="entry name" value="D-GLUCOSIDE 3-DEHYDROGENASE"/>
    <property type="match status" value="1"/>
</dbReference>
<evidence type="ECO:0000259" key="1">
    <source>
        <dbReference type="Pfam" id="PF01408"/>
    </source>
</evidence>
<dbReference type="GO" id="GO:0000166">
    <property type="term" value="F:nucleotide binding"/>
    <property type="evidence" value="ECO:0007669"/>
    <property type="project" value="InterPro"/>
</dbReference>
<dbReference type="Proteomes" id="UP000824007">
    <property type="component" value="Unassembled WGS sequence"/>
</dbReference>
<dbReference type="AlphaFoldDB" id="A0A9D1YN50"/>
<proteinExistence type="predicted"/>
<evidence type="ECO:0000313" key="3">
    <source>
        <dbReference type="Proteomes" id="UP000824007"/>
    </source>
</evidence>
<reference evidence="2" key="2">
    <citation type="submission" date="2021-04" db="EMBL/GenBank/DDBJ databases">
        <authorList>
            <person name="Gilroy R."/>
        </authorList>
    </citation>
    <scope>NUCLEOTIDE SEQUENCE</scope>
    <source>
        <strain evidence="2">ChiSxjej3B15-24422</strain>
    </source>
</reference>
<accession>A0A9D1YN50</accession>
<evidence type="ECO:0000313" key="2">
    <source>
        <dbReference type="EMBL" id="HIY59151.1"/>
    </source>
</evidence>
<sequence>MERISLLLVGTGGYAGAYVDELLHKPRARRFQLVGAVDPYAAQSSSGRELIESGVPVYDTLEEFYGEHRAQLAFLVTPICLHARQAEYCMEHGSDVLCEKPLSGSLKEAGDMMAARDRTGRRLAVGFQWSFSEGILQLKRDILNGVYGKIRRIRTLVYFPRNLDYYHRGTGWAGKRRLDTGEWILDSVASNAAAHYLHNMLFLTGKQTDQSAEPEKMEAEVYRANAIEMFDTCALRIYTDEGTELLFYASHAIPYEEPYDNCMEFILEGEKGTVAMRGGKKGESMVGQQNGGERILYPAPGSDNMRKLYCMADAVQKGSPLPCVPETALPHLKCISALADSFPQTPKFPEEWIRYVEKDRQYICEGLGEILRECYLEGRLPWELRDKKRIAWSEKPHEINMKNRGNQSAG</sequence>
<name>A0A9D1YN50_9FIRM</name>
<organism evidence="2 3">
    <name type="scientific">Candidatus Eisenbergiella pullistercoris</name>
    <dbReference type="NCBI Taxonomy" id="2838555"/>
    <lineage>
        <taxon>Bacteria</taxon>
        <taxon>Bacillati</taxon>
        <taxon>Bacillota</taxon>
        <taxon>Clostridia</taxon>
        <taxon>Lachnospirales</taxon>
        <taxon>Lachnospiraceae</taxon>
        <taxon>Eisenbergiella</taxon>
    </lineage>
</organism>
<dbReference type="SUPFAM" id="SSF51735">
    <property type="entry name" value="NAD(P)-binding Rossmann-fold domains"/>
    <property type="match status" value="1"/>
</dbReference>
<dbReference type="Gene3D" id="3.30.360.10">
    <property type="entry name" value="Dihydrodipicolinate Reductase, domain 2"/>
    <property type="match status" value="1"/>
</dbReference>
<dbReference type="InterPro" id="IPR000683">
    <property type="entry name" value="Gfo/Idh/MocA-like_OxRdtase_N"/>
</dbReference>
<dbReference type="EMBL" id="DXDD01000003">
    <property type="protein sequence ID" value="HIY59151.1"/>
    <property type="molecule type" value="Genomic_DNA"/>
</dbReference>
<dbReference type="PANTHER" id="PTHR43249">
    <property type="entry name" value="UDP-N-ACETYL-2-AMINO-2-DEOXY-D-GLUCURONATE OXIDASE"/>
    <property type="match status" value="1"/>
</dbReference>
<dbReference type="Pfam" id="PF01408">
    <property type="entry name" value="GFO_IDH_MocA"/>
    <property type="match status" value="1"/>
</dbReference>